<dbReference type="SMR" id="V7CR57"/>
<dbReference type="EMBL" id="CM002289">
    <property type="protein sequence ID" value="ESW31745.1"/>
    <property type="molecule type" value="Genomic_DNA"/>
</dbReference>
<evidence type="ECO:0000256" key="1">
    <source>
        <dbReference type="ARBA" id="ARBA00022737"/>
    </source>
</evidence>
<dbReference type="Pfam" id="PF13041">
    <property type="entry name" value="PPR_2"/>
    <property type="match status" value="3"/>
</dbReference>
<feature type="repeat" description="PPR" evidence="2">
    <location>
        <begin position="323"/>
        <end position="357"/>
    </location>
</feature>
<organism evidence="3 4">
    <name type="scientific">Phaseolus vulgaris</name>
    <name type="common">Kidney bean</name>
    <name type="synonym">French bean</name>
    <dbReference type="NCBI Taxonomy" id="3885"/>
    <lineage>
        <taxon>Eukaryota</taxon>
        <taxon>Viridiplantae</taxon>
        <taxon>Streptophyta</taxon>
        <taxon>Embryophyta</taxon>
        <taxon>Tracheophyta</taxon>
        <taxon>Spermatophyta</taxon>
        <taxon>Magnoliopsida</taxon>
        <taxon>eudicotyledons</taxon>
        <taxon>Gunneridae</taxon>
        <taxon>Pentapetalae</taxon>
        <taxon>rosids</taxon>
        <taxon>fabids</taxon>
        <taxon>Fabales</taxon>
        <taxon>Fabaceae</taxon>
        <taxon>Papilionoideae</taxon>
        <taxon>50 kb inversion clade</taxon>
        <taxon>NPAAA clade</taxon>
        <taxon>indigoferoid/millettioid clade</taxon>
        <taxon>Phaseoleae</taxon>
        <taxon>Phaseolus</taxon>
    </lineage>
</organism>
<name>V7CR57_PHAVU</name>
<dbReference type="NCBIfam" id="TIGR00756">
    <property type="entry name" value="PPR"/>
    <property type="match status" value="6"/>
</dbReference>
<feature type="repeat" description="PPR" evidence="2">
    <location>
        <begin position="424"/>
        <end position="458"/>
    </location>
</feature>
<sequence length="670" mass="74231">MVSHCCGGVTPCINRSWTLFTWNSNIRHLVNQGHHHNALLLFRHMKRTALTPNNSTFPFLLKACAKLSHLLNSKIIHAHVLKSRFQSNIYVQTAMVDMYVKCGQLEDAHNVFVEMPVRDIASWNAMLLGFAHSGFLDRLSCILRQMRLSGIRPDSVTVLLLMDAILRVRSLTFLGAVHSFGIRIGIHDDLSVANTLIAGYAKCGDLGSAEMVFDEIDTGLRSVVSWNSMIAAYAKFEKYVKAVDCYKGMLDGAFCPDISTILNLLSSCVQPKALFHGLLVHSHGVKLGCDSDVCVVNTLICMYSKGGDVHSARFLFDCMSDQTCVSWTVMISGYAEKGFMSEALTLFNKMEAAGEKPDSVTVLALISGCGQTGALELGKWVDNYSVNKGLKDNVVVCNALIDMYAKCGSFNDAKEVFYGMANRTVVSWTTMITACALNGDVKDALDLFFMMLEIGMKPNHITFLAVLQACAHGGLLESGLECFNMMTQKYGISPGIDHYSCMVGLLGRKGHLIEALEIIKSMPFKPDAGIWSALLSACKLHDEMEMGKYVSEQLFELEPQVAVPYVEMANIYASAEMWDGVADIRRKMKYLQLRKSPGQSIIQVNGRSTVFTVEDRDHPQTLYIYDMLDGLTSHSKKGLLGYVEEMLKVGSEDIYKEKDYVYRAVFGGLV</sequence>
<feature type="repeat" description="PPR" evidence="2">
    <location>
        <begin position="18"/>
        <end position="52"/>
    </location>
</feature>
<dbReference type="AlphaFoldDB" id="V7CR57"/>
<dbReference type="Pfam" id="PF20431">
    <property type="entry name" value="E_motif"/>
    <property type="match status" value="1"/>
</dbReference>
<evidence type="ECO:0008006" key="5">
    <source>
        <dbReference type="Google" id="ProtNLM"/>
    </source>
</evidence>
<dbReference type="PANTHER" id="PTHR24015">
    <property type="entry name" value="OS07G0578800 PROTEIN-RELATED"/>
    <property type="match status" value="1"/>
</dbReference>
<dbReference type="Gene3D" id="1.25.40.10">
    <property type="entry name" value="Tetratricopeptide repeat domain"/>
    <property type="match status" value="4"/>
</dbReference>
<accession>V7CR57</accession>
<feature type="repeat" description="PPR" evidence="2">
    <location>
        <begin position="222"/>
        <end position="256"/>
    </location>
</feature>
<dbReference type="OrthoDB" id="1343419at2759"/>
<dbReference type="Proteomes" id="UP000000226">
    <property type="component" value="Chromosome 2"/>
</dbReference>
<dbReference type="InterPro" id="IPR011990">
    <property type="entry name" value="TPR-like_helical_dom_sf"/>
</dbReference>
<dbReference type="InterPro" id="IPR046960">
    <property type="entry name" value="PPR_At4g14850-like_plant"/>
</dbReference>
<dbReference type="InterPro" id="IPR046848">
    <property type="entry name" value="E_motif"/>
</dbReference>
<proteinExistence type="predicted"/>
<reference evidence="4" key="1">
    <citation type="journal article" date="2014" name="Nat. Genet.">
        <title>A reference genome for common bean and genome-wide analysis of dual domestications.</title>
        <authorList>
            <person name="Schmutz J."/>
            <person name="McClean P.E."/>
            <person name="Mamidi S."/>
            <person name="Wu G.A."/>
            <person name="Cannon S.B."/>
            <person name="Grimwood J."/>
            <person name="Jenkins J."/>
            <person name="Shu S."/>
            <person name="Song Q."/>
            <person name="Chavarro C."/>
            <person name="Torres-Torres M."/>
            <person name="Geffroy V."/>
            <person name="Moghaddam S.M."/>
            <person name="Gao D."/>
            <person name="Abernathy B."/>
            <person name="Barry K."/>
            <person name="Blair M."/>
            <person name="Brick M.A."/>
            <person name="Chovatia M."/>
            <person name="Gepts P."/>
            <person name="Goodstein D.M."/>
            <person name="Gonzales M."/>
            <person name="Hellsten U."/>
            <person name="Hyten D.L."/>
            <person name="Jia G."/>
            <person name="Kelly J.D."/>
            <person name="Kudrna D."/>
            <person name="Lee R."/>
            <person name="Richard M.M."/>
            <person name="Miklas P.N."/>
            <person name="Osorno J.M."/>
            <person name="Rodrigues J."/>
            <person name="Thareau V."/>
            <person name="Urrea C.A."/>
            <person name="Wang M."/>
            <person name="Yu Y."/>
            <person name="Zhang M."/>
            <person name="Wing R.A."/>
            <person name="Cregan P.B."/>
            <person name="Rokhsar D.S."/>
            <person name="Jackson S.A."/>
        </authorList>
    </citation>
    <scope>NUCLEOTIDE SEQUENCE [LARGE SCALE GENOMIC DNA]</scope>
    <source>
        <strain evidence="4">cv. G19833</strain>
    </source>
</reference>
<dbReference type="FunFam" id="1.25.40.10:FF:000396">
    <property type="entry name" value="Pentatricopeptide repeat-containing protein At2g36730"/>
    <property type="match status" value="1"/>
</dbReference>
<dbReference type="FunFam" id="1.25.40.10:FF:000090">
    <property type="entry name" value="Pentatricopeptide repeat-containing protein, chloroplastic"/>
    <property type="match status" value="1"/>
</dbReference>
<dbReference type="PANTHER" id="PTHR24015:SF1993">
    <property type="entry name" value="PENTATRICOPEPTIDE REPEAT-CONTAINING PROTEIN"/>
    <property type="match status" value="1"/>
</dbReference>
<protein>
    <recommendedName>
        <fullName evidence="5">DYW domain-containing protein</fullName>
    </recommendedName>
</protein>
<dbReference type="PROSITE" id="PS51375">
    <property type="entry name" value="PPR"/>
    <property type="match status" value="6"/>
</dbReference>
<dbReference type="eggNOG" id="KOG4197">
    <property type="taxonomic scope" value="Eukaryota"/>
</dbReference>
<dbReference type="FunFam" id="1.25.40.10:FF:000409">
    <property type="entry name" value="Pentatricopeptide repeat-containing protein, chloroplastic"/>
    <property type="match status" value="1"/>
</dbReference>
<feature type="repeat" description="PPR" evidence="2">
    <location>
        <begin position="393"/>
        <end position="423"/>
    </location>
</feature>
<evidence type="ECO:0000313" key="3">
    <source>
        <dbReference type="EMBL" id="ESW31745.1"/>
    </source>
</evidence>
<dbReference type="Pfam" id="PF01535">
    <property type="entry name" value="PPR"/>
    <property type="match status" value="7"/>
</dbReference>
<dbReference type="OMA" id="LFDCMSD"/>
<dbReference type="FunFam" id="1.25.40.10:FF:000968">
    <property type="entry name" value="Pentatricopeptide repeat-containing protein, mitochondrial"/>
    <property type="match status" value="1"/>
</dbReference>
<gene>
    <name evidence="3" type="ORF">PHAVU_002G264000g</name>
</gene>
<feature type="repeat" description="PPR" evidence="2">
    <location>
        <begin position="119"/>
        <end position="153"/>
    </location>
</feature>
<dbReference type="PhylomeDB" id="V7CR57"/>
<dbReference type="Gramene" id="ESW31745">
    <property type="protein sequence ID" value="ESW31745"/>
    <property type="gene ID" value="PHAVU_002G264000g"/>
</dbReference>
<evidence type="ECO:0000313" key="4">
    <source>
        <dbReference type="Proteomes" id="UP000000226"/>
    </source>
</evidence>
<dbReference type="InterPro" id="IPR002885">
    <property type="entry name" value="PPR_rpt"/>
</dbReference>
<evidence type="ECO:0000256" key="2">
    <source>
        <dbReference type="PROSITE-ProRule" id="PRU00708"/>
    </source>
</evidence>
<keyword evidence="1" id="KW-0677">Repeat</keyword>
<dbReference type="GO" id="GO:0009451">
    <property type="term" value="P:RNA modification"/>
    <property type="evidence" value="ECO:0007669"/>
    <property type="project" value="InterPro"/>
</dbReference>
<dbReference type="GO" id="GO:0003723">
    <property type="term" value="F:RNA binding"/>
    <property type="evidence" value="ECO:0007669"/>
    <property type="project" value="InterPro"/>
</dbReference>
<keyword evidence="4" id="KW-1185">Reference proteome</keyword>